<sequence>MCGILGLVLADQSQNCAAELFDGCLFLQHRGQDAAGIVTCGKRARLYQCKGNGMASDVFTQQRMLGLVGNMGLAHLRYPTAGSSANSEAQPFYVNSPYGIALSHNGNLTNGEELRTYLDEVVHRHINTDSDSELLLNLFASELAAYGKSRVNNNDLFKALKGVYEKVRGAYACVAMLAGYGIIGFRDPHGIRPLLIGERLKDDGLKDYMLASESVVLKAHGFQVYRDILPGEAVIIPKNSMVPEFKQVVPMQSYTPDIFEYVYFARPDSVLDGISVYRSRLEMGTKLAENITHQFKKDGLDVRKEIDVVIPVPDTSRHSALQCANSMNIPYREGFIKNRYVGRTFIMPDQKQRQSSVRRKLNAMASEFYGKSVLLVDDSIVRGTTSKEIISMAREAGAKKVYIASCCPAIRHNHIYGIDLADNRALVGYNRTDEQISEAIGADRVFYQNLQDLIECCVKDNRIKDHEMELALTPVVSRDETIDSQILTNKTSPPIDSFEVGVFTGSYVTGDETEYLSFAERARAVNEKIKNTAKVTRGIESLDIEDVKASVDISIFNSGDYN</sequence>
<keyword evidence="10" id="KW-0460">Magnesium</keyword>
<feature type="binding site" evidence="10">
    <location>
        <position position="315"/>
    </location>
    <ligand>
        <name>Mg(2+)</name>
        <dbReference type="ChEBI" id="CHEBI:18420"/>
    </ligand>
</feature>
<dbReference type="EMBL" id="JAEUBD010000983">
    <property type="protein sequence ID" value="KAH3669880.1"/>
    <property type="molecule type" value="Genomic_DNA"/>
</dbReference>
<dbReference type="PANTHER" id="PTHR11907">
    <property type="entry name" value="AMIDOPHOSPHORIBOSYLTRANSFERASE"/>
    <property type="match status" value="1"/>
</dbReference>
<evidence type="ECO:0000256" key="3">
    <source>
        <dbReference type="ARBA" id="ARBA00011941"/>
    </source>
</evidence>
<evidence type="ECO:0000256" key="5">
    <source>
        <dbReference type="ARBA" id="ARBA00022679"/>
    </source>
</evidence>
<feature type="binding site" evidence="10">
    <location>
        <position position="377"/>
    </location>
    <ligand>
        <name>Mg(2+)</name>
        <dbReference type="ChEBI" id="CHEBI:18420"/>
    </ligand>
</feature>
<dbReference type="SUPFAM" id="SSF56235">
    <property type="entry name" value="N-terminal nucleophile aminohydrolases (Ntn hydrolases)"/>
    <property type="match status" value="1"/>
</dbReference>
<keyword evidence="7" id="KW-0315">Glutamine amidotransferase</keyword>
<dbReference type="PROSITE" id="PS51278">
    <property type="entry name" value="GATASE_TYPE_2"/>
    <property type="match status" value="1"/>
</dbReference>
<name>A0A1B7SLD5_9ASCO</name>
<dbReference type="PIRSF" id="PIRSF000485">
    <property type="entry name" value="Amd_phspho_trans"/>
    <property type="match status" value="1"/>
</dbReference>
<dbReference type="GO" id="GO:0005737">
    <property type="term" value="C:cytoplasm"/>
    <property type="evidence" value="ECO:0007669"/>
    <property type="project" value="EnsemblFungi"/>
</dbReference>
<dbReference type="GO" id="GO:0006189">
    <property type="term" value="P:'de novo' IMP biosynthetic process"/>
    <property type="evidence" value="ECO:0007669"/>
    <property type="project" value="EnsemblFungi"/>
</dbReference>
<comment type="cofactor">
    <cofactor evidence="10">
        <name>Mg(2+)</name>
        <dbReference type="ChEBI" id="CHEBI:18420"/>
    </cofactor>
    <text evidence="10">Binds 1 Mg(2+) ion per subunit.</text>
</comment>
<organism evidence="11 12">
    <name type="scientific">Ogataea polymorpha</name>
    <dbReference type="NCBI Taxonomy" id="460523"/>
    <lineage>
        <taxon>Eukaryota</taxon>
        <taxon>Fungi</taxon>
        <taxon>Dikarya</taxon>
        <taxon>Ascomycota</taxon>
        <taxon>Saccharomycotina</taxon>
        <taxon>Pichiomycetes</taxon>
        <taxon>Pichiales</taxon>
        <taxon>Pichiaceae</taxon>
        <taxon>Ogataea</taxon>
    </lineage>
</organism>
<dbReference type="InterPro" id="IPR035584">
    <property type="entry name" value="PurF_N"/>
</dbReference>
<evidence type="ECO:0000256" key="8">
    <source>
        <dbReference type="PIRNR" id="PIRNR000485"/>
    </source>
</evidence>
<comment type="catalytic activity">
    <reaction evidence="8">
        <text>5-phospho-beta-D-ribosylamine + L-glutamate + diphosphate = 5-phospho-alpha-D-ribose 1-diphosphate + L-glutamine + H2O</text>
        <dbReference type="Rhea" id="RHEA:14905"/>
        <dbReference type="ChEBI" id="CHEBI:15377"/>
        <dbReference type="ChEBI" id="CHEBI:29985"/>
        <dbReference type="ChEBI" id="CHEBI:33019"/>
        <dbReference type="ChEBI" id="CHEBI:58017"/>
        <dbReference type="ChEBI" id="CHEBI:58359"/>
        <dbReference type="ChEBI" id="CHEBI:58681"/>
        <dbReference type="EC" id="2.4.2.14"/>
    </reaction>
</comment>
<keyword evidence="4 8" id="KW-0328">Glycosyltransferase</keyword>
<comment type="caution">
    <text evidence="11">The sequence shown here is derived from an EMBL/GenBank/DDBJ whole genome shotgun (WGS) entry which is preliminary data.</text>
</comment>
<keyword evidence="10" id="KW-0479">Metal-binding</keyword>
<dbReference type="Pfam" id="PF13522">
    <property type="entry name" value="GATase_6"/>
    <property type="match status" value="1"/>
</dbReference>
<protein>
    <recommendedName>
        <fullName evidence="3 8">Amidophosphoribosyltransferase</fullName>
        <shortName evidence="8">ATase</shortName>
        <ecNumber evidence="3 8">2.4.2.14</ecNumber>
    </recommendedName>
    <alternativeName>
        <fullName evidence="8">Glutamine phosphoribosylpyrophosphate amidotransferase</fullName>
    </alternativeName>
</protein>
<dbReference type="Proteomes" id="UP000788993">
    <property type="component" value="Unassembled WGS sequence"/>
</dbReference>
<comment type="pathway">
    <text evidence="1 8">Purine metabolism; IMP biosynthesis via de novo pathway; N(1)-(5-phospho-D-ribosyl)glycinamide from 5-phospho-alpha-D-ribose 1-diphosphate: step 1/2.</text>
</comment>
<evidence type="ECO:0000256" key="2">
    <source>
        <dbReference type="ARBA" id="ARBA00010138"/>
    </source>
</evidence>
<gene>
    <name evidence="11" type="ORF">OGATHE_002692</name>
</gene>
<comment type="similarity">
    <text evidence="2 8">In the C-terminal section; belongs to the purine/pyrimidine phosphoribosyltransferase family.</text>
</comment>
<dbReference type="HAMAP" id="MF_01931">
    <property type="entry name" value="PurF"/>
    <property type="match status" value="1"/>
</dbReference>
<evidence type="ECO:0000256" key="9">
    <source>
        <dbReference type="PIRSR" id="PIRSR000485-1"/>
    </source>
</evidence>
<evidence type="ECO:0000256" key="6">
    <source>
        <dbReference type="ARBA" id="ARBA00022755"/>
    </source>
</evidence>
<feature type="active site" description="Nucleophile" evidence="9">
    <location>
        <position position="2"/>
    </location>
</feature>
<dbReference type="CDD" id="cd06223">
    <property type="entry name" value="PRTases_typeI"/>
    <property type="match status" value="1"/>
</dbReference>
<dbReference type="InterPro" id="IPR017932">
    <property type="entry name" value="GATase_2_dom"/>
</dbReference>
<evidence type="ECO:0000313" key="12">
    <source>
        <dbReference type="Proteomes" id="UP000788993"/>
    </source>
</evidence>
<dbReference type="InterPro" id="IPR005854">
    <property type="entry name" value="PurF"/>
</dbReference>
<dbReference type="GO" id="GO:0004044">
    <property type="term" value="F:amidophosphoribosyltransferase activity"/>
    <property type="evidence" value="ECO:0007669"/>
    <property type="project" value="UniProtKB-EC"/>
</dbReference>
<dbReference type="EC" id="2.4.2.14" evidence="3 8"/>
<reference evidence="11" key="1">
    <citation type="journal article" date="2021" name="Open Biol.">
        <title>Shared evolutionary footprints suggest mitochondrial oxidative damage underlies multiple complex I losses in fungi.</title>
        <authorList>
            <person name="Schikora-Tamarit M.A."/>
            <person name="Marcet-Houben M."/>
            <person name="Nosek J."/>
            <person name="Gabaldon T."/>
        </authorList>
    </citation>
    <scope>NUCLEOTIDE SEQUENCE</scope>
    <source>
        <strain evidence="11">NCAIM Y.01608</strain>
    </source>
</reference>
<keyword evidence="12" id="KW-1185">Reference proteome</keyword>
<evidence type="ECO:0000256" key="7">
    <source>
        <dbReference type="ARBA" id="ARBA00022962"/>
    </source>
</evidence>
<evidence type="ECO:0000256" key="10">
    <source>
        <dbReference type="PIRSR" id="PIRSR000485-2"/>
    </source>
</evidence>
<feature type="binding site" evidence="10">
    <location>
        <position position="378"/>
    </location>
    <ligand>
        <name>Mg(2+)</name>
        <dbReference type="ChEBI" id="CHEBI:18420"/>
    </ligand>
</feature>
<keyword evidence="6 8" id="KW-0658">Purine biosynthesis</keyword>
<keyword evidence="5 8" id="KW-0808">Transferase</keyword>
<dbReference type="SUPFAM" id="SSF53271">
    <property type="entry name" value="PRTase-like"/>
    <property type="match status" value="1"/>
</dbReference>
<dbReference type="OrthoDB" id="191723at2759"/>
<dbReference type="Pfam" id="PF00156">
    <property type="entry name" value="Pribosyltran"/>
    <property type="match status" value="1"/>
</dbReference>
<proteinExistence type="inferred from homology"/>
<dbReference type="GO" id="GO:0046872">
    <property type="term" value="F:metal ion binding"/>
    <property type="evidence" value="ECO:0007669"/>
    <property type="project" value="UniProtKB-KW"/>
</dbReference>
<dbReference type="Gene3D" id="3.60.20.10">
    <property type="entry name" value="Glutamine Phosphoribosylpyrophosphate, subunit 1, domain 1"/>
    <property type="match status" value="1"/>
</dbReference>
<evidence type="ECO:0000256" key="4">
    <source>
        <dbReference type="ARBA" id="ARBA00022676"/>
    </source>
</evidence>
<evidence type="ECO:0000256" key="1">
    <source>
        <dbReference type="ARBA" id="ARBA00005209"/>
    </source>
</evidence>
<dbReference type="InterPro" id="IPR029055">
    <property type="entry name" value="Ntn_hydrolases_N"/>
</dbReference>
<dbReference type="CDD" id="cd00715">
    <property type="entry name" value="GPATase_N"/>
    <property type="match status" value="1"/>
</dbReference>
<dbReference type="InterPro" id="IPR000836">
    <property type="entry name" value="PRTase_dom"/>
</dbReference>
<dbReference type="RefSeq" id="XP_018212105.1">
    <property type="nucleotide sequence ID" value="XM_018353851.1"/>
</dbReference>
<dbReference type="InterPro" id="IPR029057">
    <property type="entry name" value="PRTase-like"/>
</dbReference>
<dbReference type="AlphaFoldDB" id="A0A1B7SLD5"/>
<evidence type="ECO:0000313" key="11">
    <source>
        <dbReference type="EMBL" id="KAH3669880.1"/>
    </source>
</evidence>
<dbReference type="GO" id="GO:0009113">
    <property type="term" value="P:purine nucleobase biosynthetic process"/>
    <property type="evidence" value="ECO:0007669"/>
    <property type="project" value="InterPro"/>
</dbReference>
<reference evidence="11" key="2">
    <citation type="submission" date="2021-01" db="EMBL/GenBank/DDBJ databases">
        <authorList>
            <person name="Schikora-Tamarit M.A."/>
        </authorList>
    </citation>
    <scope>NUCLEOTIDE SEQUENCE</scope>
    <source>
        <strain evidence="11">NCAIM Y.01608</strain>
    </source>
</reference>
<dbReference type="NCBIfam" id="TIGR01134">
    <property type="entry name" value="purF"/>
    <property type="match status" value="1"/>
</dbReference>
<accession>A0A1B7SLD5</accession>
<dbReference type="Gene3D" id="3.40.50.2020">
    <property type="match status" value="1"/>
</dbReference>